<organism evidence="3 4">
    <name type="scientific">Aeromicrobium terrae</name>
    <dbReference type="NCBI Taxonomy" id="2498846"/>
    <lineage>
        <taxon>Bacteria</taxon>
        <taxon>Bacillati</taxon>
        <taxon>Actinomycetota</taxon>
        <taxon>Actinomycetes</taxon>
        <taxon>Propionibacteriales</taxon>
        <taxon>Nocardioidaceae</taxon>
        <taxon>Aeromicrobium</taxon>
    </lineage>
</organism>
<dbReference type="InterPro" id="IPR014729">
    <property type="entry name" value="Rossmann-like_a/b/a_fold"/>
</dbReference>
<feature type="domain" description="UspA" evidence="2">
    <location>
        <begin position="150"/>
        <end position="274"/>
    </location>
</feature>
<dbReference type="Gene3D" id="3.40.50.620">
    <property type="entry name" value="HUPs"/>
    <property type="match status" value="2"/>
</dbReference>
<gene>
    <name evidence="3" type="ORF">FHP06_14075</name>
</gene>
<dbReference type="RefSeq" id="WP_147687430.1">
    <property type="nucleotide sequence ID" value="NZ_VDUX01000007.1"/>
</dbReference>
<proteinExistence type="inferred from homology"/>
<feature type="domain" description="UspA" evidence="2">
    <location>
        <begin position="16"/>
        <end position="140"/>
    </location>
</feature>
<accession>A0A5C8ND01</accession>
<dbReference type="AlphaFoldDB" id="A0A5C8ND01"/>
<reference evidence="3 4" key="1">
    <citation type="submission" date="2019-06" db="EMBL/GenBank/DDBJ databases">
        <title>Aeromicrobium sp. nov., isolated from a maize field.</title>
        <authorList>
            <person name="Lin S.-Y."/>
            <person name="Tsai C.-F."/>
            <person name="Young C.-C."/>
        </authorList>
    </citation>
    <scope>NUCLEOTIDE SEQUENCE [LARGE SCALE GENOMIC DNA]</scope>
    <source>
        <strain evidence="3 4">CC-CFT486</strain>
    </source>
</reference>
<dbReference type="Pfam" id="PF00582">
    <property type="entry name" value="Usp"/>
    <property type="match status" value="2"/>
</dbReference>
<dbReference type="InterPro" id="IPR006016">
    <property type="entry name" value="UspA"/>
</dbReference>
<dbReference type="SUPFAM" id="SSF52402">
    <property type="entry name" value="Adenine nucleotide alpha hydrolases-like"/>
    <property type="match status" value="2"/>
</dbReference>
<comment type="similarity">
    <text evidence="1">Belongs to the universal stress protein A family.</text>
</comment>
<dbReference type="PANTHER" id="PTHR46268:SF6">
    <property type="entry name" value="UNIVERSAL STRESS PROTEIN UP12"/>
    <property type="match status" value="1"/>
</dbReference>
<dbReference type="EMBL" id="VDUX01000007">
    <property type="protein sequence ID" value="TXL57497.1"/>
    <property type="molecule type" value="Genomic_DNA"/>
</dbReference>
<evidence type="ECO:0000313" key="4">
    <source>
        <dbReference type="Proteomes" id="UP000321571"/>
    </source>
</evidence>
<sequence length="281" mass="30687">MRDAAPVVAGIAHKDRAVLELALDEAERSHAPLHLVHTYVVAPTAFGSLYGLDIPAMFRESAEEVMSEAKALLDDRHPAVPVETSVVRGTAPDTLERLSRSARLIVIGPDLEKPWPLRLFEGRTARHLVRHAAGPVAIVPSTWSLHPDERPVVVLLDGISLPDGPLHNACETAKLHGRRVRLVQVDPPLASVAELEQHEERFADQLERWRIMHPDVRFEHRELTGDAANVAEVSELGASVLVVSRSLTRPHAWSTSSTARAIAQSATCPVVVVPPTYGTES</sequence>
<evidence type="ECO:0000256" key="1">
    <source>
        <dbReference type="ARBA" id="ARBA00008791"/>
    </source>
</evidence>
<evidence type="ECO:0000313" key="3">
    <source>
        <dbReference type="EMBL" id="TXL57497.1"/>
    </source>
</evidence>
<dbReference type="CDD" id="cd00293">
    <property type="entry name" value="USP-like"/>
    <property type="match status" value="2"/>
</dbReference>
<dbReference type="Proteomes" id="UP000321571">
    <property type="component" value="Unassembled WGS sequence"/>
</dbReference>
<evidence type="ECO:0000259" key="2">
    <source>
        <dbReference type="Pfam" id="PF00582"/>
    </source>
</evidence>
<name>A0A5C8ND01_9ACTN</name>
<protein>
    <submittedName>
        <fullName evidence="3">Universal stress protein</fullName>
    </submittedName>
</protein>
<keyword evidence="4" id="KW-1185">Reference proteome</keyword>
<dbReference type="OrthoDB" id="3873975at2"/>
<dbReference type="PANTHER" id="PTHR46268">
    <property type="entry name" value="STRESS RESPONSE PROTEIN NHAX"/>
    <property type="match status" value="1"/>
</dbReference>
<comment type="caution">
    <text evidence="3">The sequence shown here is derived from an EMBL/GenBank/DDBJ whole genome shotgun (WGS) entry which is preliminary data.</text>
</comment>